<keyword evidence="1" id="KW-0732">Signal</keyword>
<name>A0A1I3B805_9PLAN</name>
<dbReference type="PROSITE" id="PS51352">
    <property type="entry name" value="THIOREDOXIN_2"/>
    <property type="match status" value="1"/>
</dbReference>
<keyword evidence="3" id="KW-0560">Oxidoreductase</keyword>
<proteinExistence type="predicted"/>
<evidence type="ECO:0000259" key="2">
    <source>
        <dbReference type="PROSITE" id="PS51352"/>
    </source>
</evidence>
<gene>
    <name evidence="3" type="ORF">SAMN05421753_101294</name>
</gene>
<dbReference type="RefSeq" id="WP_092047253.1">
    <property type="nucleotide sequence ID" value="NZ_FOQD01000001.1"/>
</dbReference>
<dbReference type="InterPro" id="IPR000866">
    <property type="entry name" value="AhpC/TSA"/>
</dbReference>
<reference evidence="4" key="1">
    <citation type="submission" date="2016-10" db="EMBL/GenBank/DDBJ databases">
        <authorList>
            <person name="Varghese N."/>
            <person name="Submissions S."/>
        </authorList>
    </citation>
    <scope>NUCLEOTIDE SEQUENCE [LARGE SCALE GENOMIC DNA]</scope>
    <source>
        <strain evidence="4">DSM 26348</strain>
    </source>
</reference>
<feature type="signal peptide" evidence="1">
    <location>
        <begin position="1"/>
        <end position="27"/>
    </location>
</feature>
<organism evidence="3 4">
    <name type="scientific">Planctomicrobium piriforme</name>
    <dbReference type="NCBI Taxonomy" id="1576369"/>
    <lineage>
        <taxon>Bacteria</taxon>
        <taxon>Pseudomonadati</taxon>
        <taxon>Planctomycetota</taxon>
        <taxon>Planctomycetia</taxon>
        <taxon>Planctomycetales</taxon>
        <taxon>Planctomycetaceae</taxon>
        <taxon>Planctomicrobium</taxon>
    </lineage>
</organism>
<dbReference type="Gene3D" id="3.40.30.10">
    <property type="entry name" value="Glutaredoxin"/>
    <property type="match status" value="1"/>
</dbReference>
<dbReference type="PANTHER" id="PTHR42852">
    <property type="entry name" value="THIOL:DISULFIDE INTERCHANGE PROTEIN DSBE"/>
    <property type="match status" value="1"/>
</dbReference>
<sequence length="638" mass="70153">MSRCGNKLGLVACALASLVVCGQSALAQVKVDSVLAYRPTQPDVDYETPTAAEIPQCKLEVERTDAGSGWVLYGPNGQLLRRFMDTNGDRGVDEFRYYKHGLEVYRDIDSNGNNEIDQSRWFTTGGTRWGIDQDEDKKIESWKMISAEEATREAILAMVNRDEKRLAAVLLNAEDVKQLGLQGDAAAKLAAKLKEAGPKFRTVLTSSKVIQPQTTWVRFDCSMLMPNLIPAENGKTKTDLLVYENVMAIVDTAGTNGFVQIGEMVRVGQTWKLTQVPQPLEGKSFELAEGGILLQPSIAGAVGSAEGMSNKMKLLIDQLGDLDAKAPQAQATLEEITKYNVARAQMLALLAEEVTTEEEKINWQRTRLEGIAAATQMKTYPNGLDELQKAETALRQSKADPKLLAFAAFQRLLAQYNMDLEKAAPAERAKIQESWLKALEAFVNEFPKSEESADAMLQLAITYEFNGSGPEATAWYSKLVSTYPQSAAAARAQGALRRLDLKGKPLKLAGKSLTGTPLDTSALRGKVVAVIFWATWCTPCTEDLPQIQQLYQTYQKEGFEIVGVNLDGPGAPIQKYIQNYKIAWPHIYEEGALESRPAVEFGVISLPTMFLIDRNGVVVSSSATVDELKKLVPELVKK</sequence>
<dbReference type="STRING" id="1576369.SAMN05421753_101294"/>
<dbReference type="EMBL" id="FOQD01000001">
    <property type="protein sequence ID" value="SFH58433.1"/>
    <property type="molecule type" value="Genomic_DNA"/>
</dbReference>
<keyword evidence="4" id="KW-1185">Reference proteome</keyword>
<dbReference type="Gene3D" id="1.25.40.10">
    <property type="entry name" value="Tetratricopeptide repeat domain"/>
    <property type="match status" value="1"/>
</dbReference>
<dbReference type="PANTHER" id="PTHR42852:SF17">
    <property type="entry name" value="THIOREDOXIN-LIKE PROTEIN HI_1115"/>
    <property type="match status" value="1"/>
</dbReference>
<evidence type="ECO:0000256" key="1">
    <source>
        <dbReference type="SAM" id="SignalP"/>
    </source>
</evidence>
<dbReference type="Pfam" id="PF00578">
    <property type="entry name" value="AhpC-TSA"/>
    <property type="match status" value="1"/>
</dbReference>
<dbReference type="GO" id="GO:0006950">
    <property type="term" value="P:response to stress"/>
    <property type="evidence" value="ECO:0007669"/>
    <property type="project" value="UniProtKB-ARBA"/>
</dbReference>
<dbReference type="InterPro" id="IPR013766">
    <property type="entry name" value="Thioredoxin_domain"/>
</dbReference>
<feature type="chain" id="PRO_5011538208" evidence="1">
    <location>
        <begin position="28"/>
        <end position="638"/>
    </location>
</feature>
<dbReference type="InterPro" id="IPR036249">
    <property type="entry name" value="Thioredoxin-like_sf"/>
</dbReference>
<accession>A0A1I3B805</accession>
<evidence type="ECO:0000313" key="4">
    <source>
        <dbReference type="Proteomes" id="UP000199518"/>
    </source>
</evidence>
<dbReference type="Proteomes" id="UP000199518">
    <property type="component" value="Unassembled WGS sequence"/>
</dbReference>
<dbReference type="CDD" id="cd02966">
    <property type="entry name" value="TlpA_like_family"/>
    <property type="match status" value="1"/>
</dbReference>
<keyword evidence="3" id="KW-0575">Peroxidase</keyword>
<dbReference type="InterPro" id="IPR050553">
    <property type="entry name" value="Thioredoxin_ResA/DsbE_sf"/>
</dbReference>
<dbReference type="AlphaFoldDB" id="A0A1I3B805"/>
<evidence type="ECO:0000313" key="3">
    <source>
        <dbReference type="EMBL" id="SFH58433.1"/>
    </source>
</evidence>
<feature type="domain" description="Thioredoxin" evidence="2">
    <location>
        <begin position="477"/>
        <end position="637"/>
    </location>
</feature>
<dbReference type="InterPro" id="IPR011990">
    <property type="entry name" value="TPR-like_helical_dom_sf"/>
</dbReference>
<dbReference type="OrthoDB" id="252709at2"/>
<dbReference type="GO" id="GO:0004601">
    <property type="term" value="F:peroxidase activity"/>
    <property type="evidence" value="ECO:0007669"/>
    <property type="project" value="UniProtKB-KW"/>
</dbReference>
<protein>
    <submittedName>
        <fullName evidence="3">Glutathione peroxidase, house-cleaning role in reducing lipid peroxides</fullName>
    </submittedName>
</protein>
<dbReference type="SUPFAM" id="SSF52833">
    <property type="entry name" value="Thioredoxin-like"/>
    <property type="match status" value="1"/>
</dbReference>